<dbReference type="EMBL" id="MT143700">
    <property type="protein sequence ID" value="QJA43338.1"/>
    <property type="molecule type" value="Genomic_DNA"/>
</dbReference>
<gene>
    <name evidence="1" type="ORF">MM171A00247_0052</name>
    <name evidence="2" type="ORF">MM171B00144_0044</name>
</gene>
<sequence>MRITLKMIKDNPHKYIDFNCIGRIIYDPILSEHFEGNLEILVAVFYETAQYSKEKNRHYCDHDKAIAKYQKWDSETSYGGDPGEIMRKIRHDYIEYWEPLWKKLDAEQKRKGLNKAELRQWVGALLTVHKNTEKTT</sequence>
<name>A0A6H1Z729_9ZZZZ</name>
<protein>
    <submittedName>
        <fullName evidence="1">Uncharacterized protein</fullName>
    </submittedName>
</protein>
<reference evidence="1" key="1">
    <citation type="submission" date="2020-03" db="EMBL/GenBank/DDBJ databases">
        <title>The deep terrestrial virosphere.</title>
        <authorList>
            <person name="Holmfeldt K."/>
            <person name="Nilsson E."/>
            <person name="Simone D."/>
            <person name="Lopez-Fernandez M."/>
            <person name="Wu X."/>
            <person name="de Brujin I."/>
            <person name="Lundin D."/>
            <person name="Andersson A."/>
            <person name="Bertilsson S."/>
            <person name="Dopson M."/>
        </authorList>
    </citation>
    <scope>NUCLEOTIDE SEQUENCE</scope>
    <source>
        <strain evidence="1">MM171A00247</strain>
        <strain evidence="2">MM171B00144</strain>
    </source>
</reference>
<accession>A0A6H1Z729</accession>
<evidence type="ECO:0000313" key="2">
    <source>
        <dbReference type="EMBL" id="QJB05005.1"/>
    </source>
</evidence>
<dbReference type="EMBL" id="MT143893">
    <property type="protein sequence ID" value="QJB05005.1"/>
    <property type="molecule type" value="Genomic_DNA"/>
</dbReference>
<proteinExistence type="predicted"/>
<organism evidence="1">
    <name type="scientific">viral metagenome</name>
    <dbReference type="NCBI Taxonomy" id="1070528"/>
    <lineage>
        <taxon>unclassified sequences</taxon>
        <taxon>metagenomes</taxon>
        <taxon>organismal metagenomes</taxon>
    </lineage>
</organism>
<evidence type="ECO:0000313" key="1">
    <source>
        <dbReference type="EMBL" id="QJA43338.1"/>
    </source>
</evidence>
<dbReference type="AlphaFoldDB" id="A0A6H1Z729"/>